<dbReference type="RefSeq" id="WP_065791084.1">
    <property type="nucleotide sequence ID" value="NZ_MAUJ01000004.1"/>
</dbReference>
<evidence type="ECO:0000256" key="1">
    <source>
        <dbReference type="ARBA" id="ARBA00009437"/>
    </source>
</evidence>
<evidence type="ECO:0000256" key="2">
    <source>
        <dbReference type="ARBA" id="ARBA00023015"/>
    </source>
</evidence>
<dbReference type="GO" id="GO:0043565">
    <property type="term" value="F:sequence-specific DNA binding"/>
    <property type="evidence" value="ECO:0007669"/>
    <property type="project" value="TreeGrafter"/>
</dbReference>
<dbReference type="GO" id="GO:0006351">
    <property type="term" value="P:DNA-templated transcription"/>
    <property type="evidence" value="ECO:0007669"/>
    <property type="project" value="TreeGrafter"/>
</dbReference>
<evidence type="ECO:0000256" key="4">
    <source>
        <dbReference type="ARBA" id="ARBA00023163"/>
    </source>
</evidence>
<evidence type="ECO:0000256" key="3">
    <source>
        <dbReference type="ARBA" id="ARBA00023125"/>
    </source>
</evidence>
<evidence type="ECO:0000259" key="5">
    <source>
        <dbReference type="PROSITE" id="PS50931"/>
    </source>
</evidence>
<dbReference type="Gene3D" id="3.40.190.290">
    <property type="match status" value="1"/>
</dbReference>
<dbReference type="InterPro" id="IPR036388">
    <property type="entry name" value="WH-like_DNA-bd_sf"/>
</dbReference>
<evidence type="ECO:0000313" key="6">
    <source>
        <dbReference type="EMBL" id="OCQ20893.1"/>
    </source>
</evidence>
<keyword evidence="3" id="KW-0238">DNA-binding</keyword>
<feature type="domain" description="HTH lysR-type" evidence="5">
    <location>
        <begin position="1"/>
        <end position="59"/>
    </location>
</feature>
<dbReference type="PANTHER" id="PTHR30537">
    <property type="entry name" value="HTH-TYPE TRANSCRIPTIONAL REGULATOR"/>
    <property type="match status" value="1"/>
</dbReference>
<dbReference type="Pfam" id="PF03466">
    <property type="entry name" value="LysR_substrate"/>
    <property type="match status" value="1"/>
</dbReference>
<comment type="similarity">
    <text evidence="1">Belongs to the LysR transcriptional regulatory family.</text>
</comment>
<proteinExistence type="inferred from homology"/>
<dbReference type="Gene3D" id="1.10.10.10">
    <property type="entry name" value="Winged helix-like DNA-binding domain superfamily/Winged helix DNA-binding domain"/>
    <property type="match status" value="1"/>
</dbReference>
<dbReference type="InterPro" id="IPR058163">
    <property type="entry name" value="LysR-type_TF_proteobact-type"/>
</dbReference>
<dbReference type="SUPFAM" id="SSF53850">
    <property type="entry name" value="Periplasmic binding protein-like II"/>
    <property type="match status" value="1"/>
</dbReference>
<dbReference type="PROSITE" id="PS50931">
    <property type="entry name" value="HTH_LYSR"/>
    <property type="match status" value="1"/>
</dbReference>
<dbReference type="AlphaFoldDB" id="A0A1C0TPN2"/>
<dbReference type="OrthoDB" id="5825379at2"/>
<dbReference type="Pfam" id="PF00126">
    <property type="entry name" value="HTH_1"/>
    <property type="match status" value="1"/>
</dbReference>
<dbReference type="GO" id="GO:0003700">
    <property type="term" value="F:DNA-binding transcription factor activity"/>
    <property type="evidence" value="ECO:0007669"/>
    <property type="project" value="InterPro"/>
</dbReference>
<dbReference type="PRINTS" id="PR00039">
    <property type="entry name" value="HTHLYSR"/>
</dbReference>
<name>A0A1C0TPN2_9GAMM</name>
<keyword evidence="2" id="KW-0805">Transcription regulation</keyword>
<dbReference type="FunFam" id="1.10.10.10:FF:000001">
    <property type="entry name" value="LysR family transcriptional regulator"/>
    <property type="match status" value="1"/>
</dbReference>
<reference evidence="7" key="1">
    <citation type="submission" date="2016-07" db="EMBL/GenBank/DDBJ databases">
        <authorList>
            <person name="Florea S."/>
            <person name="Webb J.S."/>
            <person name="Jaromczyk J."/>
            <person name="Schardl C.L."/>
        </authorList>
    </citation>
    <scope>NUCLEOTIDE SEQUENCE [LARGE SCALE GENOMIC DNA]</scope>
    <source>
        <strain evidence="7">IPB1</strain>
    </source>
</reference>
<dbReference type="PANTHER" id="PTHR30537:SF5">
    <property type="entry name" value="HTH-TYPE TRANSCRIPTIONAL ACTIVATOR TTDR-RELATED"/>
    <property type="match status" value="1"/>
</dbReference>
<dbReference type="EMBL" id="MAUJ01000004">
    <property type="protein sequence ID" value="OCQ20893.1"/>
    <property type="molecule type" value="Genomic_DNA"/>
</dbReference>
<dbReference type="InterPro" id="IPR005119">
    <property type="entry name" value="LysR_subst-bd"/>
</dbReference>
<dbReference type="SUPFAM" id="SSF46785">
    <property type="entry name" value="Winged helix' DNA-binding domain"/>
    <property type="match status" value="1"/>
</dbReference>
<sequence>MNKLRHMSLFAHIVESGSITAAAQSLDLSKSVVSQHLKSLEQDLGVALLKRTTRRQSLTFAGKAFYEQCKLLNQTAQFAWHEAQQFNQIAKGKVRITAPNALMSTLVAPAISAVCVEHPELEPELIADDQQLDLHEQHLDLAIRVGHSKDSDAKQRRIGEFKDVLCGLPSVVKGHQPEKIRYIANLWQGKDIEHVFTNAQGERKEFATRASCIVNSFDTSFALVTSGAGVGLVPEFKLTEQSCELIPVFPEYQLASNPVFALYTYGNQMPLSIKVCLQAIEAKLSQAMV</sequence>
<dbReference type="InterPro" id="IPR000847">
    <property type="entry name" value="LysR_HTH_N"/>
</dbReference>
<dbReference type="InterPro" id="IPR036390">
    <property type="entry name" value="WH_DNA-bd_sf"/>
</dbReference>
<accession>A0A1C0TPN2</accession>
<keyword evidence="4" id="KW-0804">Transcription</keyword>
<evidence type="ECO:0000313" key="7">
    <source>
        <dbReference type="Proteomes" id="UP000093366"/>
    </source>
</evidence>
<dbReference type="Proteomes" id="UP000093366">
    <property type="component" value="Unassembled WGS sequence"/>
</dbReference>
<organism evidence="6 7">
    <name type="scientific">Pseudoalteromonas luteoviolacea</name>
    <dbReference type="NCBI Taxonomy" id="43657"/>
    <lineage>
        <taxon>Bacteria</taxon>
        <taxon>Pseudomonadati</taxon>
        <taxon>Pseudomonadota</taxon>
        <taxon>Gammaproteobacteria</taxon>
        <taxon>Alteromonadales</taxon>
        <taxon>Pseudoalteromonadaceae</taxon>
        <taxon>Pseudoalteromonas</taxon>
    </lineage>
</organism>
<gene>
    <name evidence="6" type="ORF">A7985_13950</name>
</gene>
<comment type="caution">
    <text evidence="6">The sequence shown here is derived from an EMBL/GenBank/DDBJ whole genome shotgun (WGS) entry which is preliminary data.</text>
</comment>
<protein>
    <submittedName>
        <fullName evidence="6">Transcriptional regulator</fullName>
    </submittedName>
</protein>